<protein>
    <submittedName>
        <fullName evidence="2">Uncharacterized protein</fullName>
    </submittedName>
</protein>
<accession>A0A183B719</accession>
<sequence>LECNGDQSGFGLIPWCPEWSPPSQSSSRQSEQISTSASKFDIPPVNYVCHTASPVHKRLAQSTHSAAINKSASRGAYPPAQEIDPLAALFGQSPLQSLDASLNCPHYKHGFNQLCVICWLNNPDQWVFGPALSPLDRSIFACLDKLANMANSVAGLTTASTLLSRPTEAQAELRSGLASPSATVWPNILIRTDPCSTSGAVSLQPPCPPRKRQLSCDRLDRLLNINSGWSIIRSFCCTVHICNYSILLILKVIKVCNSGNKYLAI</sequence>
<reference evidence="2" key="1">
    <citation type="submission" date="2016-06" db="UniProtKB">
        <authorList>
            <consortium name="WormBaseParasite"/>
        </authorList>
    </citation>
    <scope>IDENTIFICATION</scope>
</reference>
<dbReference type="AlphaFoldDB" id="A0A183B719"/>
<feature type="region of interest" description="Disordered" evidence="1">
    <location>
        <begin position="14"/>
        <end position="35"/>
    </location>
</feature>
<evidence type="ECO:0000256" key="1">
    <source>
        <dbReference type="SAM" id="MobiDB-lite"/>
    </source>
</evidence>
<name>A0A183B719_9TREM</name>
<proteinExistence type="predicted"/>
<dbReference type="WBParaSite" id="ECPE_0001504401-mRNA-1">
    <property type="protein sequence ID" value="ECPE_0001504401-mRNA-1"/>
    <property type="gene ID" value="ECPE_0001504401"/>
</dbReference>
<evidence type="ECO:0000313" key="2">
    <source>
        <dbReference type="WBParaSite" id="ECPE_0001504401-mRNA-1"/>
    </source>
</evidence>
<organism evidence="2">
    <name type="scientific">Echinostoma caproni</name>
    <dbReference type="NCBI Taxonomy" id="27848"/>
    <lineage>
        <taxon>Eukaryota</taxon>
        <taxon>Metazoa</taxon>
        <taxon>Spiralia</taxon>
        <taxon>Lophotrochozoa</taxon>
        <taxon>Platyhelminthes</taxon>
        <taxon>Trematoda</taxon>
        <taxon>Digenea</taxon>
        <taxon>Plagiorchiida</taxon>
        <taxon>Echinostomata</taxon>
        <taxon>Echinostomatoidea</taxon>
        <taxon>Echinostomatidae</taxon>
        <taxon>Echinostoma</taxon>
    </lineage>
</organism>
<feature type="compositionally biased region" description="Low complexity" evidence="1">
    <location>
        <begin position="21"/>
        <end position="35"/>
    </location>
</feature>